<proteinExistence type="predicted"/>
<dbReference type="HOGENOM" id="CLU_2000542_0_0_10"/>
<gene>
    <name evidence="1" type="ordered locus">Fluta_1312</name>
</gene>
<dbReference type="KEGG" id="fte:Fluta_1312"/>
<name>F2ICT3_FLUTR</name>
<dbReference type="AlphaFoldDB" id="F2ICT3"/>
<protein>
    <submittedName>
        <fullName evidence="1">Uncharacterized protein</fullName>
    </submittedName>
</protein>
<evidence type="ECO:0000313" key="1">
    <source>
        <dbReference type="EMBL" id="AEA43307.1"/>
    </source>
</evidence>
<evidence type="ECO:0000313" key="2">
    <source>
        <dbReference type="Proteomes" id="UP000007463"/>
    </source>
</evidence>
<dbReference type="OrthoDB" id="1467918at2"/>
<reference evidence="1 2" key="1">
    <citation type="journal article" date="2011" name="Stand. Genomic Sci.">
        <title>Complete genome sequence of the gliding freshwater bacterium Fluviicola taffensis type strain (RW262).</title>
        <authorList>
            <person name="Woyke T."/>
            <person name="Chertkov O."/>
            <person name="Lapidus A."/>
            <person name="Nolan M."/>
            <person name="Lucas S."/>
            <person name="Del Rio T.G."/>
            <person name="Tice H."/>
            <person name="Cheng J.F."/>
            <person name="Tapia R."/>
            <person name="Han C."/>
            <person name="Goodwin L."/>
            <person name="Pitluck S."/>
            <person name="Liolios K."/>
            <person name="Pagani I."/>
            <person name="Ivanova N."/>
            <person name="Huntemann M."/>
            <person name="Mavromatis K."/>
            <person name="Mikhailova N."/>
            <person name="Pati A."/>
            <person name="Chen A."/>
            <person name="Palaniappan K."/>
            <person name="Land M."/>
            <person name="Hauser L."/>
            <person name="Brambilla E.M."/>
            <person name="Rohde M."/>
            <person name="Mwirichia R."/>
            <person name="Sikorski J."/>
            <person name="Tindall B.J."/>
            <person name="Goker M."/>
            <person name="Bristow J."/>
            <person name="Eisen J.A."/>
            <person name="Markowitz V."/>
            <person name="Hugenholtz P."/>
            <person name="Klenk H.P."/>
            <person name="Kyrpides N.C."/>
        </authorList>
    </citation>
    <scope>NUCLEOTIDE SEQUENCE [LARGE SCALE GENOMIC DNA]</scope>
    <source>
        <strain evidence="2">DSM 16823 / RW262 / RW262</strain>
    </source>
</reference>
<dbReference type="Proteomes" id="UP000007463">
    <property type="component" value="Chromosome"/>
</dbReference>
<sequence length="124" mass="14315">MNGIYLVVIGALTSFNFWNENKVIEPKGMYGGDGKNAPSLQLKENHTFIYTDLTKTSKPIRAEGTWSIEDNELVLESTSKVRLNKRYTFIREGKCIKTRKNFAFYTLCNCSDLRNRSDTHRVQK</sequence>
<keyword evidence="2" id="KW-1185">Reference proteome</keyword>
<dbReference type="RefSeq" id="WP_013686079.1">
    <property type="nucleotide sequence ID" value="NC_015321.1"/>
</dbReference>
<dbReference type="EMBL" id="CP002542">
    <property type="protein sequence ID" value="AEA43307.1"/>
    <property type="molecule type" value="Genomic_DNA"/>
</dbReference>
<dbReference type="STRING" id="755732.Fluta_1312"/>
<organism evidence="1 2">
    <name type="scientific">Fluviicola taffensis (strain DSM 16823 / NCIMB 13979 / RW262)</name>
    <dbReference type="NCBI Taxonomy" id="755732"/>
    <lineage>
        <taxon>Bacteria</taxon>
        <taxon>Pseudomonadati</taxon>
        <taxon>Bacteroidota</taxon>
        <taxon>Flavobacteriia</taxon>
        <taxon>Flavobacteriales</taxon>
        <taxon>Crocinitomicaceae</taxon>
        <taxon>Fluviicola</taxon>
    </lineage>
</organism>
<accession>F2ICT3</accession>
<reference evidence="2" key="2">
    <citation type="submission" date="2011-02" db="EMBL/GenBank/DDBJ databases">
        <title>The complete genome of Fluviicola taffensis DSM 16823.</title>
        <authorList>
            <consortium name="US DOE Joint Genome Institute (JGI-PGF)"/>
            <person name="Lucas S."/>
            <person name="Copeland A."/>
            <person name="Lapidus A."/>
            <person name="Bruce D."/>
            <person name="Goodwin L."/>
            <person name="Pitluck S."/>
            <person name="Kyrpides N."/>
            <person name="Mavromatis K."/>
            <person name="Ivanova N."/>
            <person name="Mikhailova N."/>
            <person name="Pagani I."/>
            <person name="Chertkov O."/>
            <person name="Detter J.C."/>
            <person name="Han C."/>
            <person name="Tapia R."/>
            <person name="Land M."/>
            <person name="Hauser L."/>
            <person name="Markowitz V."/>
            <person name="Cheng J.-F."/>
            <person name="Hugenholtz P."/>
            <person name="Woyke T."/>
            <person name="Wu D."/>
            <person name="Tindall B."/>
            <person name="Pomrenke H.G."/>
            <person name="Brambilla E."/>
            <person name="Klenk H.-P."/>
            <person name="Eisen J.A."/>
        </authorList>
    </citation>
    <scope>NUCLEOTIDE SEQUENCE [LARGE SCALE GENOMIC DNA]</scope>
    <source>
        <strain evidence="2">DSM 16823 / RW262 / RW262</strain>
    </source>
</reference>